<feature type="transmembrane region" description="Helical" evidence="3">
    <location>
        <begin position="266"/>
        <end position="284"/>
    </location>
</feature>
<dbReference type="PROSITE" id="PS50176">
    <property type="entry name" value="ARM_REPEAT"/>
    <property type="match status" value="1"/>
</dbReference>
<dbReference type="AlphaFoldDB" id="A0AAQ3WXJ4"/>
<evidence type="ECO:0008006" key="6">
    <source>
        <dbReference type="Google" id="ProtNLM"/>
    </source>
</evidence>
<feature type="transmembrane region" description="Helical" evidence="3">
    <location>
        <begin position="113"/>
        <end position="133"/>
    </location>
</feature>
<feature type="transmembrane region" description="Helical" evidence="3">
    <location>
        <begin position="189"/>
        <end position="208"/>
    </location>
</feature>
<feature type="transmembrane region" description="Helical" evidence="3">
    <location>
        <begin position="228"/>
        <end position="246"/>
    </location>
</feature>
<feature type="repeat" description="ARM" evidence="1">
    <location>
        <begin position="671"/>
        <end position="710"/>
    </location>
</feature>
<evidence type="ECO:0000256" key="2">
    <source>
        <dbReference type="SAM" id="MobiDB-lite"/>
    </source>
</evidence>
<dbReference type="InterPro" id="IPR000225">
    <property type="entry name" value="Armadillo"/>
</dbReference>
<evidence type="ECO:0000256" key="1">
    <source>
        <dbReference type="PROSITE-ProRule" id="PRU00259"/>
    </source>
</evidence>
<evidence type="ECO:0000313" key="5">
    <source>
        <dbReference type="Proteomes" id="UP001341281"/>
    </source>
</evidence>
<feature type="transmembrane region" description="Helical" evidence="3">
    <location>
        <begin position="352"/>
        <end position="373"/>
    </location>
</feature>
<protein>
    <recommendedName>
        <fullName evidence="6">BLE2 protein</fullName>
    </recommendedName>
</protein>
<dbReference type="SUPFAM" id="SSF48371">
    <property type="entry name" value="ARM repeat"/>
    <property type="match status" value="1"/>
</dbReference>
<evidence type="ECO:0000256" key="3">
    <source>
        <dbReference type="SAM" id="Phobius"/>
    </source>
</evidence>
<dbReference type="Gene3D" id="1.25.10.10">
    <property type="entry name" value="Leucine-rich Repeat Variant"/>
    <property type="match status" value="1"/>
</dbReference>
<feature type="compositionally biased region" description="Polar residues" evidence="2">
    <location>
        <begin position="557"/>
        <end position="572"/>
    </location>
</feature>
<organism evidence="4 5">
    <name type="scientific">Paspalum notatum var. saurae</name>
    <dbReference type="NCBI Taxonomy" id="547442"/>
    <lineage>
        <taxon>Eukaryota</taxon>
        <taxon>Viridiplantae</taxon>
        <taxon>Streptophyta</taxon>
        <taxon>Embryophyta</taxon>
        <taxon>Tracheophyta</taxon>
        <taxon>Spermatophyta</taxon>
        <taxon>Magnoliopsida</taxon>
        <taxon>Liliopsida</taxon>
        <taxon>Poales</taxon>
        <taxon>Poaceae</taxon>
        <taxon>PACMAD clade</taxon>
        <taxon>Panicoideae</taxon>
        <taxon>Andropogonodae</taxon>
        <taxon>Paspaleae</taxon>
        <taxon>Paspalinae</taxon>
        <taxon>Paspalum</taxon>
    </lineage>
</organism>
<name>A0AAQ3WXJ4_PASNO</name>
<keyword evidence="3" id="KW-0812">Transmembrane</keyword>
<reference evidence="4 5" key="1">
    <citation type="submission" date="2024-02" db="EMBL/GenBank/DDBJ databases">
        <title>High-quality chromosome-scale genome assembly of Pensacola bahiagrass (Paspalum notatum Flugge var. saurae).</title>
        <authorList>
            <person name="Vega J.M."/>
            <person name="Podio M."/>
            <person name="Orjuela J."/>
            <person name="Siena L.A."/>
            <person name="Pessino S.C."/>
            <person name="Combes M.C."/>
            <person name="Mariac C."/>
            <person name="Albertini E."/>
            <person name="Pupilli F."/>
            <person name="Ortiz J.P.A."/>
            <person name="Leblanc O."/>
        </authorList>
    </citation>
    <scope>NUCLEOTIDE SEQUENCE [LARGE SCALE GENOMIC DNA]</scope>
    <source>
        <strain evidence="4">R1</strain>
        <tissue evidence="4">Leaf</tissue>
    </source>
</reference>
<keyword evidence="3" id="KW-0472">Membrane</keyword>
<dbReference type="PANTHER" id="PTHR33115">
    <property type="entry name" value="ARM REPEAT SUPERFAMILY PROTEIN"/>
    <property type="match status" value="1"/>
</dbReference>
<dbReference type="InterPro" id="IPR016024">
    <property type="entry name" value="ARM-type_fold"/>
</dbReference>
<accession>A0AAQ3WXJ4</accession>
<evidence type="ECO:0000313" key="4">
    <source>
        <dbReference type="EMBL" id="WVZ76871.1"/>
    </source>
</evidence>
<proteinExistence type="predicted"/>
<feature type="compositionally biased region" description="Basic and acidic residues" evidence="2">
    <location>
        <begin position="1"/>
        <end position="10"/>
    </location>
</feature>
<dbReference type="Proteomes" id="UP001341281">
    <property type="component" value="Chromosome 05"/>
</dbReference>
<keyword evidence="3" id="KW-1133">Transmembrane helix</keyword>
<feature type="transmembrane region" description="Helical" evidence="3">
    <location>
        <begin position="158"/>
        <end position="182"/>
    </location>
</feature>
<feature type="region of interest" description="Disordered" evidence="2">
    <location>
        <begin position="1"/>
        <end position="27"/>
    </location>
</feature>
<dbReference type="PANTHER" id="PTHR33115:SF11">
    <property type="entry name" value="OS07G0654700 PROTEIN"/>
    <property type="match status" value="1"/>
</dbReference>
<sequence length="965" mass="107459">MAQSTVREHYSAQAPARRSTTGAGKAAASPEKTLNCFVRSVALVERAGNALGTLAFTWATVVLLGGYPTQLRPNRDFWFATTIVFLEAARMFSRNNRLDYQVFFHTRGAVRYLGWKGLVVIVILSNVLSYLVVMSKKHVHAPSMFGYSRDELLEIRKFVIGMLILTAALGQLLSSGALKLLVNIPLRRAISLCSPLAAVLLLAPSIQYSRGQDFLNDEVAFRHTMVRLSVFTVLFLAVLLLTICRLRFQRISKQLVHRDRGSKQRFAHRLIMNVCMLVSLVMVMCMHLDPIYLGLMLAYQVYSVVVVSFGNMQIPAAVLRVVLALLGLTQQDDDYADDNIEDKRNLAPSLNIFYAMVLGQGILYLVAYVLYIFSFIPRRSLARRGGFRGQWGKETVNLYHGYVLEKCMERDVLVPKKISLASFAMDSLNSDSPKMQLYGIRLMHNLLQMEATKTRLLARITTCAKTLARLISLLEWTNPRDTAAILFAAKVTAELAKSLRVVTIPGIIQTVSTLLDYSNTQRRRGNPLMETDDEQEAMHGPILNASGSQEERRIAVPNTSNQLETQGRSGQQVGEEEPQIGTDQDLFPALGMSILYNLAGCDQSNSEEIIKTTGLIPKIIGFTSYSRSETASTGTQGMVLVASSLQLLHRLTSIDGEIGIKLRHKVSKHAFLLQNLAKILQDRMSSQKMRKLAAGILRNLAVDGKSRQEIGCIQVIVMRLTQEFISLGEPSTLSTIADHLLRKVAGQALAMLAMESVHNCSVILEGAGHEFIKELTTMIHDDRYRCVAASLLRNMCLHAPYKLNESDLQALSYSVREVLERIMDAEGAELEILIGLSSQMCKVIPEGFARELEHGYIKDRFIRRLVDALNANMEPSAHYPGIRRAILEQVISMMEHDSGYVSSFNNCRMTETVSMVEETASKAENYSMFLGDAGVMEHREPLSSLVVRAKQFLNAGPIPQPSPST</sequence>
<feature type="region of interest" description="Disordered" evidence="2">
    <location>
        <begin position="557"/>
        <end position="579"/>
    </location>
</feature>
<keyword evidence="5" id="KW-1185">Reference proteome</keyword>
<dbReference type="InterPro" id="IPR011989">
    <property type="entry name" value="ARM-like"/>
</dbReference>
<dbReference type="EMBL" id="CP144749">
    <property type="protein sequence ID" value="WVZ76871.1"/>
    <property type="molecule type" value="Genomic_DNA"/>
</dbReference>
<gene>
    <name evidence="4" type="ORF">U9M48_024795</name>
</gene>